<dbReference type="AlphaFoldDB" id="A0A1X7UTD6"/>
<feature type="compositionally biased region" description="Low complexity" evidence="1">
    <location>
        <begin position="16"/>
        <end position="46"/>
    </location>
</feature>
<protein>
    <submittedName>
        <fullName evidence="2">Uncharacterized protein</fullName>
    </submittedName>
</protein>
<feature type="region of interest" description="Disordered" evidence="1">
    <location>
        <begin position="9"/>
        <end position="67"/>
    </location>
</feature>
<proteinExistence type="predicted"/>
<name>A0A1X7UTD6_AMPQE</name>
<dbReference type="OrthoDB" id="6614843at2759"/>
<dbReference type="InParanoid" id="A0A1X7UTD6"/>
<reference evidence="2" key="1">
    <citation type="submission" date="2017-05" db="UniProtKB">
        <authorList>
            <consortium name="EnsemblMetazoa"/>
        </authorList>
    </citation>
    <scope>IDENTIFICATION</scope>
</reference>
<dbReference type="EnsemblMetazoa" id="Aqu2.1.30779_001">
    <property type="protein sequence ID" value="Aqu2.1.30779_001"/>
    <property type="gene ID" value="Aqu2.1.30779"/>
</dbReference>
<accession>A0A1X7UTD6</accession>
<organism evidence="2">
    <name type="scientific">Amphimedon queenslandica</name>
    <name type="common">Sponge</name>
    <dbReference type="NCBI Taxonomy" id="400682"/>
    <lineage>
        <taxon>Eukaryota</taxon>
        <taxon>Metazoa</taxon>
        <taxon>Porifera</taxon>
        <taxon>Demospongiae</taxon>
        <taxon>Heteroscleromorpha</taxon>
        <taxon>Haplosclerida</taxon>
        <taxon>Niphatidae</taxon>
        <taxon>Amphimedon</taxon>
    </lineage>
</organism>
<feature type="compositionally biased region" description="Acidic residues" evidence="1">
    <location>
        <begin position="52"/>
        <end position="63"/>
    </location>
</feature>
<evidence type="ECO:0000313" key="2">
    <source>
        <dbReference type="EnsemblMetazoa" id="Aqu2.1.30779_001"/>
    </source>
</evidence>
<sequence>MSLSIFQKLPPQVRCTQTTSSTTSTTTSITSTSTATGSSAQSASGTDHVDSDLSDDNDSECDDLTPAARHPALDYNDIANVAGNADKLSSSAKYDILRHHFKPNRNHTFPRNSNGCSFQYNWLQDFPWLAYSLQQNGGYCINCVLLFCISGY</sequence>
<evidence type="ECO:0000256" key="1">
    <source>
        <dbReference type="SAM" id="MobiDB-lite"/>
    </source>
</evidence>